<keyword evidence="1" id="KW-0175">Coiled coil</keyword>
<proteinExistence type="predicted"/>
<accession>H2ZPF5</accession>
<dbReference type="PANTHER" id="PTHR28574:SF1">
    <property type="entry name" value="RIKEN CDNA 6820408C15 GENE"/>
    <property type="match status" value="1"/>
</dbReference>
<keyword evidence="4" id="KW-1185">Reference proteome</keyword>
<feature type="coiled-coil region" evidence="1">
    <location>
        <begin position="319"/>
        <end position="353"/>
    </location>
</feature>
<dbReference type="eggNOG" id="ENOG502S397">
    <property type="taxonomic scope" value="Eukaryota"/>
</dbReference>
<reference evidence="4" key="1">
    <citation type="submission" date="2003-08" db="EMBL/GenBank/DDBJ databases">
        <authorList>
            <person name="Birren B."/>
            <person name="Nusbaum C."/>
            <person name="Abebe A."/>
            <person name="Abouelleil A."/>
            <person name="Adekoya E."/>
            <person name="Ait-zahra M."/>
            <person name="Allen N."/>
            <person name="Allen T."/>
            <person name="An P."/>
            <person name="Anderson M."/>
            <person name="Anderson S."/>
            <person name="Arachchi H."/>
            <person name="Armbruster J."/>
            <person name="Bachantsang P."/>
            <person name="Baldwin J."/>
            <person name="Barry A."/>
            <person name="Bayul T."/>
            <person name="Blitshsteyn B."/>
            <person name="Bloom T."/>
            <person name="Blye J."/>
            <person name="Boguslavskiy L."/>
            <person name="Borowsky M."/>
            <person name="Boukhgalter B."/>
            <person name="Brunache A."/>
            <person name="Butler J."/>
            <person name="Calixte N."/>
            <person name="Calvo S."/>
            <person name="Camarata J."/>
            <person name="Campo K."/>
            <person name="Chang J."/>
            <person name="Cheshatsang Y."/>
            <person name="Citroen M."/>
            <person name="Collymore A."/>
            <person name="Considine T."/>
            <person name="Cook A."/>
            <person name="Cooke P."/>
            <person name="Corum B."/>
            <person name="Cuomo C."/>
            <person name="David R."/>
            <person name="Dawoe T."/>
            <person name="Degray S."/>
            <person name="Dodge S."/>
            <person name="Dooley K."/>
            <person name="Dorje P."/>
            <person name="Dorjee K."/>
            <person name="Dorris L."/>
            <person name="Duffey N."/>
            <person name="Dupes A."/>
            <person name="Elkins T."/>
            <person name="Engels R."/>
            <person name="Erickson J."/>
            <person name="Farina A."/>
            <person name="Faro S."/>
            <person name="Ferreira P."/>
            <person name="Fischer H."/>
            <person name="Fitzgerald M."/>
            <person name="Foley K."/>
            <person name="Gage D."/>
            <person name="Galagan J."/>
            <person name="Gearin G."/>
            <person name="Gnerre S."/>
            <person name="Gnirke A."/>
            <person name="Goyette A."/>
            <person name="Graham J."/>
            <person name="Grandbois E."/>
            <person name="Gyaltsen K."/>
            <person name="Hafez N."/>
            <person name="Hagopian D."/>
            <person name="Hagos B."/>
            <person name="Hall J."/>
            <person name="Hatcher B."/>
            <person name="Heller A."/>
            <person name="Higgins H."/>
            <person name="Honan T."/>
            <person name="Horn A."/>
            <person name="Houde N."/>
            <person name="Hughes L."/>
            <person name="Hulme W."/>
            <person name="Husby E."/>
            <person name="Iliev I."/>
            <person name="Jaffe D."/>
            <person name="Jones C."/>
            <person name="Kamal M."/>
            <person name="Kamat A."/>
            <person name="Kamvysselis M."/>
            <person name="Karlsson E."/>
            <person name="Kells C."/>
            <person name="Kieu A."/>
            <person name="Kisner P."/>
            <person name="Kodira C."/>
            <person name="Kulbokas E."/>
            <person name="Labutti K."/>
            <person name="Lama D."/>
            <person name="Landers T."/>
            <person name="Leger J."/>
            <person name="Levine S."/>
            <person name="Lewis D."/>
            <person name="Lewis T."/>
            <person name="Lindblad-toh K."/>
            <person name="Liu X."/>
            <person name="Lokyitsang T."/>
            <person name="Lokyitsang Y."/>
            <person name="Lucien O."/>
            <person name="Lui A."/>
            <person name="Ma L.J."/>
            <person name="Mabbitt R."/>
            <person name="Macdonald J."/>
            <person name="Maclean C."/>
            <person name="Major J."/>
            <person name="Manning J."/>
            <person name="Marabella R."/>
            <person name="Maru K."/>
            <person name="Matthews C."/>
            <person name="Mauceli E."/>
            <person name="Mccarthy M."/>
            <person name="Mcdonough S."/>
            <person name="Mcghee T."/>
            <person name="Meldrim J."/>
            <person name="Meneus L."/>
            <person name="Mesirov J."/>
            <person name="Mihalev A."/>
            <person name="Mihova T."/>
            <person name="Mikkelsen T."/>
            <person name="Mlenga V."/>
            <person name="Moru K."/>
            <person name="Mozes J."/>
            <person name="Mulrain L."/>
            <person name="Munson G."/>
            <person name="Naylor J."/>
            <person name="Newes C."/>
            <person name="Nguyen C."/>
            <person name="Nguyen N."/>
            <person name="Nguyen T."/>
            <person name="Nicol R."/>
            <person name="Nielsen C."/>
            <person name="Nizzari M."/>
            <person name="Norbu C."/>
            <person name="Norbu N."/>
            <person name="O'donnell P."/>
            <person name="Okoawo O."/>
            <person name="O'leary S."/>
            <person name="Omotosho B."/>
            <person name="O'neill K."/>
            <person name="Osman S."/>
            <person name="Parker S."/>
            <person name="Perrin D."/>
            <person name="Phunkhang P."/>
            <person name="Piqani B."/>
            <person name="Purcell S."/>
            <person name="Rachupka T."/>
            <person name="Ramasamy U."/>
            <person name="Rameau R."/>
            <person name="Ray V."/>
            <person name="Raymond C."/>
            <person name="Retta R."/>
            <person name="Richardson S."/>
            <person name="Rise C."/>
            <person name="Rodriguez J."/>
            <person name="Rogers J."/>
            <person name="Rogov P."/>
            <person name="Rutman M."/>
            <person name="Schupbach R."/>
            <person name="Seaman C."/>
            <person name="Settipalli S."/>
            <person name="Sharpe T."/>
            <person name="Sheridan J."/>
            <person name="Sherpa N."/>
            <person name="Shi J."/>
            <person name="Smirnov S."/>
            <person name="Smith C."/>
            <person name="Sougnez C."/>
            <person name="Spencer B."/>
            <person name="Stalker J."/>
            <person name="Stange-thomann N."/>
            <person name="Stavropoulos S."/>
            <person name="Stetson K."/>
            <person name="Stone C."/>
            <person name="Stone S."/>
            <person name="Stubbs M."/>
            <person name="Talamas J."/>
            <person name="Tchuinga P."/>
            <person name="Tenzing P."/>
            <person name="Tesfaye S."/>
            <person name="Theodore J."/>
            <person name="Thoulutsang Y."/>
            <person name="Topham K."/>
            <person name="Towey S."/>
            <person name="Tsamla T."/>
            <person name="Tsomo N."/>
            <person name="Vallee D."/>
            <person name="Vassiliev H."/>
            <person name="Venkataraman V."/>
            <person name="Vinson J."/>
            <person name="Vo A."/>
            <person name="Wade C."/>
            <person name="Wang S."/>
            <person name="Wangchuk T."/>
            <person name="Wangdi T."/>
            <person name="Whittaker C."/>
            <person name="Wilkinson J."/>
            <person name="Wu Y."/>
            <person name="Wyman D."/>
            <person name="Yadav S."/>
            <person name="Yang S."/>
            <person name="Yang X."/>
            <person name="Yeager S."/>
            <person name="Yee E."/>
            <person name="Young G."/>
            <person name="Zainoun J."/>
            <person name="Zembeck L."/>
            <person name="Zimmer A."/>
            <person name="Zody M."/>
            <person name="Lander E."/>
        </authorList>
    </citation>
    <scope>NUCLEOTIDE SEQUENCE [LARGE SCALE GENOMIC DNA]</scope>
</reference>
<feature type="compositionally biased region" description="Polar residues" evidence="2">
    <location>
        <begin position="54"/>
        <end position="66"/>
    </location>
</feature>
<dbReference type="InterPro" id="IPR029236">
    <property type="entry name" value="DUF4618"/>
</dbReference>
<reference evidence="3" key="3">
    <citation type="submission" date="2025-09" db="UniProtKB">
        <authorList>
            <consortium name="Ensembl"/>
        </authorList>
    </citation>
    <scope>IDENTIFICATION</scope>
</reference>
<dbReference type="Pfam" id="PF15397">
    <property type="entry name" value="DUF4618"/>
    <property type="match status" value="1"/>
</dbReference>
<evidence type="ECO:0000313" key="4">
    <source>
        <dbReference type="Proteomes" id="UP000007875"/>
    </source>
</evidence>
<name>H2ZPF5_CIOSA</name>
<organism evidence="3 4">
    <name type="scientific">Ciona savignyi</name>
    <name type="common">Pacific transparent sea squirt</name>
    <dbReference type="NCBI Taxonomy" id="51511"/>
    <lineage>
        <taxon>Eukaryota</taxon>
        <taxon>Metazoa</taxon>
        <taxon>Chordata</taxon>
        <taxon>Tunicata</taxon>
        <taxon>Ascidiacea</taxon>
        <taxon>Phlebobranchia</taxon>
        <taxon>Cionidae</taxon>
        <taxon>Ciona</taxon>
    </lineage>
</organism>
<evidence type="ECO:0000313" key="3">
    <source>
        <dbReference type="Ensembl" id="ENSCSAVP00000019471.1"/>
    </source>
</evidence>
<reference evidence="3" key="2">
    <citation type="submission" date="2025-08" db="UniProtKB">
        <authorList>
            <consortium name="Ensembl"/>
        </authorList>
    </citation>
    <scope>IDENTIFICATION</scope>
</reference>
<dbReference type="InParanoid" id="H2ZPF5"/>
<dbReference type="Ensembl" id="ENSCSAVT00000019681.1">
    <property type="protein sequence ID" value="ENSCSAVP00000019471.1"/>
    <property type="gene ID" value="ENSCSAVG00000011414.1"/>
</dbReference>
<sequence length="385" mass="43545">MENEQTSVGWGRIAASRFAKTPEEIQNDIMKALEGKLLIDFPVQAPDYSQWQRVSIPTTSPQPSLNKSYKSKSTQSKSRPLTGTSGLTACSSLCLHPWNKKAPNVDLTAEIEKSKRIAVLQAQILARKKSVEQYSQLKDELNTNNATLKDHIISCESTTHKGVTKLLEKYEKYTSASKVLSKNHVVQIETAQAELNSMAGKFAKEIADLTDESQYLDAKVQVLLQDLQVLRTYKDKEYPVKAMCIAKLSNNVGNLSIDQRDEMEELKRIISGERMKMLAHRMNQTEAIVDHAAEDAFKSCTSRSLQLLSRKNQVIAYEIMQNRQEISELTLIVEQLENEVKILSNMAETNVRKYVFPELKVMDTPMCHPDEDVILDIPTQQMLPI</sequence>
<dbReference type="Proteomes" id="UP000007875">
    <property type="component" value="Unassembled WGS sequence"/>
</dbReference>
<dbReference type="AlphaFoldDB" id="H2ZPF5"/>
<dbReference type="STRING" id="51511.ENSCSAVP00000019471"/>
<dbReference type="GeneTree" id="ENSGT00940000166479"/>
<evidence type="ECO:0000256" key="2">
    <source>
        <dbReference type="SAM" id="MobiDB-lite"/>
    </source>
</evidence>
<feature type="region of interest" description="Disordered" evidence="2">
    <location>
        <begin position="54"/>
        <end position="83"/>
    </location>
</feature>
<dbReference type="OMA" id="LWATPHH"/>
<protein>
    <submittedName>
        <fullName evidence="3">Uncharacterized protein</fullName>
    </submittedName>
</protein>
<dbReference type="PANTHER" id="PTHR28574">
    <property type="entry name" value="RIKEN CDNA 6820408C15"/>
    <property type="match status" value="1"/>
</dbReference>
<feature type="compositionally biased region" description="Low complexity" evidence="2">
    <location>
        <begin position="67"/>
        <end position="78"/>
    </location>
</feature>
<evidence type="ECO:0000256" key="1">
    <source>
        <dbReference type="SAM" id="Coils"/>
    </source>
</evidence>
<dbReference type="HOGENOM" id="CLU_068755_0_0_1"/>